<feature type="compositionally biased region" description="Basic and acidic residues" evidence="1">
    <location>
        <begin position="1"/>
        <end position="22"/>
    </location>
</feature>
<protein>
    <recommendedName>
        <fullName evidence="2">Polyphosphate kinase-2-related domain-containing protein</fullName>
    </recommendedName>
</protein>
<dbReference type="PANTHER" id="PTHR34383:SF3">
    <property type="entry name" value="POLYPHOSPHATE:AMP PHOSPHOTRANSFERASE"/>
    <property type="match status" value="1"/>
</dbReference>
<organism evidence="3 4">
    <name type="scientific">Yinghuangia aomiensis</name>
    <dbReference type="NCBI Taxonomy" id="676205"/>
    <lineage>
        <taxon>Bacteria</taxon>
        <taxon>Bacillati</taxon>
        <taxon>Actinomycetota</taxon>
        <taxon>Actinomycetes</taxon>
        <taxon>Kitasatosporales</taxon>
        <taxon>Streptomycetaceae</taxon>
        <taxon>Yinghuangia</taxon>
    </lineage>
</organism>
<dbReference type="PANTHER" id="PTHR34383">
    <property type="entry name" value="POLYPHOSPHATE:AMP PHOSPHOTRANSFERASE-RELATED"/>
    <property type="match status" value="1"/>
</dbReference>
<dbReference type="SUPFAM" id="SSF52540">
    <property type="entry name" value="P-loop containing nucleoside triphosphate hydrolases"/>
    <property type="match status" value="1"/>
</dbReference>
<reference evidence="4" key="1">
    <citation type="journal article" date="2019" name="Int. J. Syst. Evol. Microbiol.">
        <title>The Global Catalogue of Microorganisms (GCM) 10K type strain sequencing project: providing services to taxonomists for standard genome sequencing and annotation.</title>
        <authorList>
            <consortium name="The Broad Institute Genomics Platform"/>
            <consortium name="The Broad Institute Genome Sequencing Center for Infectious Disease"/>
            <person name="Wu L."/>
            <person name="Ma J."/>
        </authorList>
    </citation>
    <scope>NUCLEOTIDE SEQUENCE [LARGE SCALE GENOMIC DNA]</scope>
    <source>
        <strain evidence="4">JCM 17986</strain>
    </source>
</reference>
<proteinExistence type="predicted"/>
<dbReference type="EMBL" id="BAABHS010000007">
    <property type="protein sequence ID" value="GAA4959300.1"/>
    <property type="molecule type" value="Genomic_DNA"/>
</dbReference>
<dbReference type="Pfam" id="PF03976">
    <property type="entry name" value="PPK2"/>
    <property type="match status" value="1"/>
</dbReference>
<evidence type="ECO:0000256" key="1">
    <source>
        <dbReference type="SAM" id="MobiDB-lite"/>
    </source>
</evidence>
<dbReference type="InterPro" id="IPR022488">
    <property type="entry name" value="PPK2-related"/>
</dbReference>
<evidence type="ECO:0000259" key="2">
    <source>
        <dbReference type="Pfam" id="PF03976"/>
    </source>
</evidence>
<dbReference type="InterPro" id="IPR022300">
    <property type="entry name" value="PPK2-rel_1"/>
</dbReference>
<evidence type="ECO:0000313" key="4">
    <source>
        <dbReference type="Proteomes" id="UP001500466"/>
    </source>
</evidence>
<accession>A0ABP9H2E6</accession>
<comment type="caution">
    <text evidence="3">The sequence shown here is derived from an EMBL/GenBank/DDBJ whole genome shotgun (WGS) entry which is preliminary data.</text>
</comment>
<feature type="domain" description="Polyphosphate kinase-2-related" evidence="2">
    <location>
        <begin position="115"/>
        <end position="337"/>
    </location>
</feature>
<dbReference type="Gene3D" id="3.40.50.300">
    <property type="entry name" value="P-loop containing nucleotide triphosphate hydrolases"/>
    <property type="match status" value="1"/>
</dbReference>
<feature type="region of interest" description="Disordered" evidence="1">
    <location>
        <begin position="1"/>
        <end position="72"/>
    </location>
</feature>
<evidence type="ECO:0000313" key="3">
    <source>
        <dbReference type="EMBL" id="GAA4959300.1"/>
    </source>
</evidence>
<dbReference type="InterPro" id="IPR027417">
    <property type="entry name" value="P-loop_NTPase"/>
</dbReference>
<gene>
    <name evidence="3" type="ORF">GCM10023205_22720</name>
</gene>
<sequence length="356" mass="40050">MGKKAHTTDKAAAKPGRSEPEKTKRHKPKQDLLGPHQAKPKAKATEAKPEASPPAEARNGRVRGRPALGGLPGPIARVAPLRDMLRLHGGAVDLEAADCRATLHAPGGKAETLADTAAMGARLAVLQEKLYAQALAGGSRKRVLLVLQGMDTSGKGGVVKHVIGQFNPSGCQIQAFKAPTEEELAHPFLWRVKQHVPDPGMIGIFDRSHYEDVLIVRVHDLVPRTTWSRRYAAINQFEQDLYDDDVTVVKVFLHISYEEQRKRLLERLDNPDKHWKFNPGDIDERAFWPAYQEAYQAVLQKCTTDTAPWYVIPADRKWYRNWAISRLLLEHLEEIDPQYPKANVDVDKERRRLMET</sequence>
<name>A0ABP9H2E6_9ACTN</name>
<keyword evidence="4" id="KW-1185">Reference proteome</keyword>
<dbReference type="Proteomes" id="UP001500466">
    <property type="component" value="Unassembled WGS sequence"/>
</dbReference>
<dbReference type="NCBIfam" id="TIGR03709">
    <property type="entry name" value="PPK2_rel_1"/>
    <property type="match status" value="1"/>
</dbReference>